<reference evidence="1" key="1">
    <citation type="journal article" date="2022" name="bioRxiv">
        <title>Sequencing and chromosome-scale assembly of the giantPleurodeles waltlgenome.</title>
        <authorList>
            <person name="Brown T."/>
            <person name="Elewa A."/>
            <person name="Iarovenko S."/>
            <person name="Subramanian E."/>
            <person name="Araus A.J."/>
            <person name="Petzold A."/>
            <person name="Susuki M."/>
            <person name="Suzuki K.-i.T."/>
            <person name="Hayashi T."/>
            <person name="Toyoda A."/>
            <person name="Oliveira C."/>
            <person name="Osipova E."/>
            <person name="Leigh N.D."/>
            <person name="Simon A."/>
            <person name="Yun M.H."/>
        </authorList>
    </citation>
    <scope>NUCLEOTIDE SEQUENCE</scope>
    <source>
        <strain evidence="1">20211129_DDA</strain>
        <tissue evidence="1">Liver</tissue>
    </source>
</reference>
<dbReference type="EMBL" id="JANPWB010000014">
    <property type="protein sequence ID" value="KAJ1098016.1"/>
    <property type="molecule type" value="Genomic_DNA"/>
</dbReference>
<dbReference type="AlphaFoldDB" id="A0AAV7M2J5"/>
<dbReference type="Proteomes" id="UP001066276">
    <property type="component" value="Chromosome 10"/>
</dbReference>
<name>A0AAV7M2J5_PLEWA</name>
<proteinExistence type="predicted"/>
<comment type="caution">
    <text evidence="1">The sequence shown here is derived from an EMBL/GenBank/DDBJ whole genome shotgun (WGS) entry which is preliminary data.</text>
</comment>
<accession>A0AAV7M2J5</accession>
<evidence type="ECO:0000313" key="2">
    <source>
        <dbReference type="Proteomes" id="UP001066276"/>
    </source>
</evidence>
<protein>
    <submittedName>
        <fullName evidence="1">Uncharacterized protein</fullName>
    </submittedName>
</protein>
<organism evidence="1 2">
    <name type="scientific">Pleurodeles waltl</name>
    <name type="common">Iberian ribbed newt</name>
    <dbReference type="NCBI Taxonomy" id="8319"/>
    <lineage>
        <taxon>Eukaryota</taxon>
        <taxon>Metazoa</taxon>
        <taxon>Chordata</taxon>
        <taxon>Craniata</taxon>
        <taxon>Vertebrata</taxon>
        <taxon>Euteleostomi</taxon>
        <taxon>Amphibia</taxon>
        <taxon>Batrachia</taxon>
        <taxon>Caudata</taxon>
        <taxon>Salamandroidea</taxon>
        <taxon>Salamandridae</taxon>
        <taxon>Pleurodelinae</taxon>
        <taxon>Pleurodeles</taxon>
    </lineage>
</organism>
<sequence>MTESRVVPLAFYPLTDTVGRNRLAGRAVSMLAPQRPIVSQELSRQENGPWLQRAIAPQAFRIFPPEEDMIQVTSFVCYQTCCAFQQGEDREALCANISQIYHAM</sequence>
<gene>
    <name evidence="1" type="ORF">NDU88_003132</name>
</gene>
<keyword evidence="2" id="KW-1185">Reference proteome</keyword>
<evidence type="ECO:0000313" key="1">
    <source>
        <dbReference type="EMBL" id="KAJ1098016.1"/>
    </source>
</evidence>